<name>A0A1M5Q887_9FIRM</name>
<keyword evidence="1" id="KW-0597">Phosphoprotein</keyword>
<dbReference type="GO" id="GO:0110001">
    <property type="term" value="C:toxin-antitoxin complex"/>
    <property type="evidence" value="ECO:0007669"/>
    <property type="project" value="InterPro"/>
</dbReference>
<dbReference type="RefSeq" id="WP_073027110.1">
    <property type="nucleotide sequence ID" value="NZ_FQXJ01000003.1"/>
</dbReference>
<dbReference type="OrthoDB" id="9810538at2"/>
<dbReference type="STRING" id="1121420.SAMN02746098_00169"/>
<evidence type="ECO:0000256" key="5">
    <source>
        <dbReference type="ARBA" id="ARBA00022801"/>
    </source>
</evidence>
<evidence type="ECO:0000256" key="1">
    <source>
        <dbReference type="ARBA" id="ARBA00022553"/>
    </source>
</evidence>
<gene>
    <name evidence="6" type="ORF">SAMN02746098_00169</name>
</gene>
<evidence type="ECO:0000313" key="7">
    <source>
        <dbReference type="Proteomes" id="UP000183954"/>
    </source>
</evidence>
<protein>
    <submittedName>
        <fullName evidence="6">Uncharacterized conserved protein, contains HEPN domain</fullName>
    </submittedName>
</protein>
<dbReference type="Pfam" id="PF01934">
    <property type="entry name" value="HepT-like"/>
    <property type="match status" value="1"/>
</dbReference>
<proteinExistence type="predicted"/>
<keyword evidence="2" id="KW-1277">Toxin-antitoxin system</keyword>
<keyword evidence="5" id="KW-0378">Hydrolase</keyword>
<reference evidence="7" key="1">
    <citation type="submission" date="2016-11" db="EMBL/GenBank/DDBJ databases">
        <authorList>
            <person name="Varghese N."/>
            <person name="Submissions S."/>
        </authorList>
    </citation>
    <scope>NUCLEOTIDE SEQUENCE [LARGE SCALE GENOMIC DNA]</scope>
    <source>
        <strain evidence="7">DSM 15449</strain>
    </source>
</reference>
<evidence type="ECO:0000256" key="4">
    <source>
        <dbReference type="ARBA" id="ARBA00022741"/>
    </source>
</evidence>
<evidence type="ECO:0000313" key="6">
    <source>
        <dbReference type="EMBL" id="SHH10140.1"/>
    </source>
</evidence>
<keyword evidence="4" id="KW-0547">Nucleotide-binding</keyword>
<dbReference type="EMBL" id="FQXJ01000003">
    <property type="protein sequence ID" value="SHH10140.1"/>
    <property type="molecule type" value="Genomic_DNA"/>
</dbReference>
<keyword evidence="3" id="KW-0540">Nuclease</keyword>
<dbReference type="GO" id="GO:0004540">
    <property type="term" value="F:RNA nuclease activity"/>
    <property type="evidence" value="ECO:0007669"/>
    <property type="project" value="InterPro"/>
</dbReference>
<dbReference type="PANTHER" id="PTHR34139">
    <property type="entry name" value="UPF0331 PROTEIN MJ0127"/>
    <property type="match status" value="1"/>
</dbReference>
<dbReference type="GO" id="GO:0016787">
    <property type="term" value="F:hydrolase activity"/>
    <property type="evidence" value="ECO:0007669"/>
    <property type="project" value="UniProtKB-KW"/>
</dbReference>
<accession>A0A1M5Q887</accession>
<keyword evidence="7" id="KW-1185">Reference proteome</keyword>
<dbReference type="GO" id="GO:0000166">
    <property type="term" value="F:nucleotide binding"/>
    <property type="evidence" value="ECO:0007669"/>
    <property type="project" value="UniProtKB-KW"/>
</dbReference>
<evidence type="ECO:0000256" key="3">
    <source>
        <dbReference type="ARBA" id="ARBA00022722"/>
    </source>
</evidence>
<evidence type="ECO:0000256" key="2">
    <source>
        <dbReference type="ARBA" id="ARBA00022649"/>
    </source>
</evidence>
<dbReference type="Proteomes" id="UP000183954">
    <property type="component" value="Unassembled WGS sequence"/>
</dbReference>
<organism evidence="6 7">
    <name type="scientific">Desulfosporosinus lacus DSM 15449</name>
    <dbReference type="NCBI Taxonomy" id="1121420"/>
    <lineage>
        <taxon>Bacteria</taxon>
        <taxon>Bacillati</taxon>
        <taxon>Bacillota</taxon>
        <taxon>Clostridia</taxon>
        <taxon>Eubacteriales</taxon>
        <taxon>Desulfitobacteriaceae</taxon>
        <taxon>Desulfosporosinus</taxon>
    </lineage>
</organism>
<dbReference type="InterPro" id="IPR051813">
    <property type="entry name" value="HepT_RNase_toxin"/>
</dbReference>
<dbReference type="AlphaFoldDB" id="A0A1M5Q887"/>
<dbReference type="InterPro" id="IPR008201">
    <property type="entry name" value="HepT-like"/>
</dbReference>
<sequence>MTGKDRIILQKTINYARDAVQYISGMDLEQFMDDRKTISACAFCIGQIGELVKEVDPLTQDANPQIPWRSIRGMRNKIIHDYENIDLAVLWGTITKSLPELILQMHHLLAIETLTALTLEENEDEYER</sequence>
<dbReference type="PANTHER" id="PTHR34139:SF1">
    <property type="entry name" value="RNASE MJ1380-RELATED"/>
    <property type="match status" value="1"/>
</dbReference>